<reference evidence="6 7" key="1">
    <citation type="journal article" date="2009" name="Nature">
        <title>Evolution of pathogenicity and sexual reproduction in eight Candida genomes.</title>
        <authorList>
            <person name="Butler G."/>
            <person name="Rasmussen M.D."/>
            <person name="Lin M.F."/>
            <person name="Santos M.A."/>
            <person name="Sakthikumar S."/>
            <person name="Munro C.A."/>
            <person name="Rheinbay E."/>
            <person name="Grabherr M."/>
            <person name="Forche A."/>
            <person name="Reedy J.L."/>
            <person name="Agrafioti I."/>
            <person name="Arnaud M.B."/>
            <person name="Bates S."/>
            <person name="Brown A.J."/>
            <person name="Brunke S."/>
            <person name="Costanzo M.C."/>
            <person name="Fitzpatrick D.A."/>
            <person name="de Groot P.W."/>
            <person name="Harris D."/>
            <person name="Hoyer L.L."/>
            <person name="Hube B."/>
            <person name="Klis F.M."/>
            <person name="Kodira C."/>
            <person name="Lennard N."/>
            <person name="Logue M.E."/>
            <person name="Martin R."/>
            <person name="Neiman A.M."/>
            <person name="Nikolaou E."/>
            <person name="Quail M.A."/>
            <person name="Quinn J."/>
            <person name="Santos M.C."/>
            <person name="Schmitzberger F.F."/>
            <person name="Sherlock G."/>
            <person name="Shah P."/>
            <person name="Silverstein K.A."/>
            <person name="Skrzypek M.S."/>
            <person name="Soll D."/>
            <person name="Staggs R."/>
            <person name="Stansfield I."/>
            <person name="Stumpf M.P."/>
            <person name="Sudbery P.E."/>
            <person name="Srikantha T."/>
            <person name="Zeng Q."/>
            <person name="Berman J."/>
            <person name="Berriman M."/>
            <person name="Heitman J."/>
            <person name="Gow N.A."/>
            <person name="Lorenz M.C."/>
            <person name="Birren B.W."/>
            <person name="Kellis M."/>
            <person name="Cuomo C.A."/>
        </authorList>
    </citation>
    <scope>NUCLEOTIDE SEQUENCE [LARGE SCALE GENOMIC DNA]</scope>
    <source>
        <strain evidence="7">ATCC MYA-3404 / T1</strain>
    </source>
</reference>
<keyword evidence="7" id="KW-1185">Reference proteome</keyword>
<name>C5M3T2_CANTT</name>
<evidence type="ECO:0000256" key="3">
    <source>
        <dbReference type="ARBA" id="ARBA00022737"/>
    </source>
</evidence>
<dbReference type="Proteomes" id="UP000002037">
    <property type="component" value="Unassembled WGS sequence"/>
</dbReference>
<sequence>MSLINAKWNKISTELIQDPNNLDLWKELISSSETIDKKPITKSSSSEQIKLLKTSYESILNKYPFEFKYWMKYANWEFKLGNTNQANEIYLKSLDISPWCIELWIDFLKFKIETISNNIDSILKLFEKSRSFIGFHFYSSEFYELYLEFLDNYKNDNNEFEKKYFILLRIILEIPLYNYGFFYKKWFDLIDKLSKDEKLAKDKLQYILPNDNYKIDKKLFAELKKRFTDAYISTQFHTFELYNFEKKLITKRKTMSIQDIEAWLGYIEYLEIKQYPNKFIELVYYRWIYKETTNEVIWLKLADFYIYHNKFNQARKSLNDALRYVNNDYKVLIKLVDLEIYLKNYQRAINLLIGYLQFNTNIPLVIQEKVMQVKKLIEK</sequence>
<dbReference type="GO" id="GO:0005685">
    <property type="term" value="C:U1 snRNP"/>
    <property type="evidence" value="ECO:0007669"/>
    <property type="project" value="TreeGrafter"/>
</dbReference>
<dbReference type="SMART" id="SM00386">
    <property type="entry name" value="HAT"/>
    <property type="match status" value="5"/>
</dbReference>
<proteinExistence type="predicted"/>
<keyword evidence="3" id="KW-0677">Repeat</keyword>
<keyword evidence="4" id="KW-0508">mRNA splicing</keyword>
<dbReference type="GeneID" id="8298284"/>
<dbReference type="PANTHER" id="PTHR17204:SF23">
    <property type="entry name" value="U1 SMALL NUCLEAR RIBONUCLEOPROTEIN COMPONENT PRP42"/>
    <property type="match status" value="1"/>
</dbReference>
<dbReference type="GO" id="GO:0000395">
    <property type="term" value="P:mRNA 5'-splice site recognition"/>
    <property type="evidence" value="ECO:0007669"/>
    <property type="project" value="TreeGrafter"/>
</dbReference>
<evidence type="ECO:0000313" key="7">
    <source>
        <dbReference type="Proteomes" id="UP000002037"/>
    </source>
</evidence>
<evidence type="ECO:0000256" key="4">
    <source>
        <dbReference type="ARBA" id="ARBA00023187"/>
    </source>
</evidence>
<dbReference type="Pfam" id="PF23240">
    <property type="entry name" value="HAT_PRP39_N"/>
    <property type="match status" value="1"/>
</dbReference>
<dbReference type="OrthoDB" id="10265668at2759"/>
<keyword evidence="2" id="KW-0507">mRNA processing</keyword>
<dbReference type="PANTHER" id="PTHR17204">
    <property type="entry name" value="PRE-MRNA PROCESSING PROTEIN PRP39-RELATED"/>
    <property type="match status" value="1"/>
</dbReference>
<comment type="subcellular location">
    <subcellularLocation>
        <location evidence="1">Nucleus</location>
    </subcellularLocation>
</comment>
<dbReference type="eggNOG" id="KOG1258">
    <property type="taxonomic scope" value="Eukaryota"/>
</dbReference>
<dbReference type="STRING" id="294747.C5M3T2"/>
<dbReference type="RefSeq" id="XP_002545940.1">
    <property type="nucleotide sequence ID" value="XM_002545894.1"/>
</dbReference>
<dbReference type="KEGG" id="ctp:CTRG_00721"/>
<protein>
    <submittedName>
        <fullName evidence="6">Uncharacterized protein</fullName>
    </submittedName>
</protein>
<dbReference type="EMBL" id="GG692395">
    <property type="protein sequence ID" value="EER35982.1"/>
    <property type="molecule type" value="Genomic_DNA"/>
</dbReference>
<organism evidence="6 7">
    <name type="scientific">Candida tropicalis (strain ATCC MYA-3404 / T1)</name>
    <name type="common">Yeast</name>
    <dbReference type="NCBI Taxonomy" id="294747"/>
    <lineage>
        <taxon>Eukaryota</taxon>
        <taxon>Fungi</taxon>
        <taxon>Dikarya</taxon>
        <taxon>Ascomycota</taxon>
        <taxon>Saccharomycotina</taxon>
        <taxon>Pichiomycetes</taxon>
        <taxon>Debaryomycetaceae</taxon>
        <taxon>Candida/Lodderomyces clade</taxon>
        <taxon>Candida</taxon>
    </lineage>
</organism>
<dbReference type="GO" id="GO:0000243">
    <property type="term" value="C:commitment complex"/>
    <property type="evidence" value="ECO:0007669"/>
    <property type="project" value="TreeGrafter"/>
</dbReference>
<dbReference type="InterPro" id="IPR011990">
    <property type="entry name" value="TPR-like_helical_dom_sf"/>
</dbReference>
<dbReference type="GO" id="GO:0071004">
    <property type="term" value="C:U2-type prespliceosome"/>
    <property type="evidence" value="ECO:0007669"/>
    <property type="project" value="TreeGrafter"/>
</dbReference>
<evidence type="ECO:0000256" key="1">
    <source>
        <dbReference type="ARBA" id="ARBA00004123"/>
    </source>
</evidence>
<dbReference type="InterPro" id="IPR003107">
    <property type="entry name" value="HAT"/>
</dbReference>
<dbReference type="GO" id="GO:0030627">
    <property type="term" value="F:pre-mRNA 5'-splice site binding"/>
    <property type="evidence" value="ECO:0007669"/>
    <property type="project" value="TreeGrafter"/>
</dbReference>
<dbReference type="SUPFAM" id="SSF48452">
    <property type="entry name" value="TPR-like"/>
    <property type="match status" value="1"/>
</dbReference>
<keyword evidence="5" id="KW-0539">Nucleus</keyword>
<dbReference type="VEuPathDB" id="FungiDB:CTRG_00721"/>
<dbReference type="AlphaFoldDB" id="C5M3T2"/>
<dbReference type="HOGENOM" id="CLU_590499_0_0_1"/>
<dbReference type="Gene3D" id="1.25.40.10">
    <property type="entry name" value="Tetratricopeptide repeat domain"/>
    <property type="match status" value="2"/>
</dbReference>
<evidence type="ECO:0000256" key="2">
    <source>
        <dbReference type="ARBA" id="ARBA00022664"/>
    </source>
</evidence>
<gene>
    <name evidence="6" type="ORF">CTRG_00721</name>
</gene>
<accession>C5M3T2</accession>
<evidence type="ECO:0000256" key="5">
    <source>
        <dbReference type="ARBA" id="ARBA00023242"/>
    </source>
</evidence>
<evidence type="ECO:0000313" key="6">
    <source>
        <dbReference type="EMBL" id="EER35982.1"/>
    </source>
</evidence>